<dbReference type="Pfam" id="PF06500">
    <property type="entry name" value="FrsA-like"/>
    <property type="match status" value="1"/>
</dbReference>
<proteinExistence type="predicted"/>
<dbReference type="AlphaFoldDB" id="A0AAE3KBX1"/>
<name>A0AAE3KBX1_9GAMM</name>
<dbReference type="Gene3D" id="3.40.50.1820">
    <property type="entry name" value="alpha/beta hydrolase"/>
    <property type="match status" value="1"/>
</dbReference>
<dbReference type="RefSeq" id="WP_253481358.1">
    <property type="nucleotide sequence ID" value="NZ_JALJXV010000008.1"/>
</dbReference>
<dbReference type="InterPro" id="IPR029058">
    <property type="entry name" value="AB_hydrolase_fold"/>
</dbReference>
<evidence type="ECO:0000256" key="1">
    <source>
        <dbReference type="ARBA" id="ARBA00022801"/>
    </source>
</evidence>
<protein>
    <submittedName>
        <fullName evidence="2">Dienelactone hydrolase</fullName>
    </submittedName>
</protein>
<keyword evidence="3" id="KW-1185">Reference proteome</keyword>
<dbReference type="EMBL" id="JALJXV010000008">
    <property type="protein sequence ID" value="MCP1676205.1"/>
    <property type="molecule type" value="Genomic_DNA"/>
</dbReference>
<dbReference type="Proteomes" id="UP001205843">
    <property type="component" value="Unassembled WGS sequence"/>
</dbReference>
<evidence type="ECO:0000313" key="3">
    <source>
        <dbReference type="Proteomes" id="UP001205843"/>
    </source>
</evidence>
<evidence type="ECO:0000313" key="2">
    <source>
        <dbReference type="EMBL" id="MCP1676205.1"/>
    </source>
</evidence>
<dbReference type="GO" id="GO:0016787">
    <property type="term" value="F:hydrolase activity"/>
    <property type="evidence" value="ECO:0007669"/>
    <property type="project" value="UniProtKB-KW"/>
</dbReference>
<organism evidence="2 3">
    <name type="scientific">Natronocella acetinitrilica</name>
    <dbReference type="NCBI Taxonomy" id="414046"/>
    <lineage>
        <taxon>Bacteria</taxon>
        <taxon>Pseudomonadati</taxon>
        <taxon>Pseudomonadota</taxon>
        <taxon>Gammaproteobacteria</taxon>
        <taxon>Chromatiales</taxon>
        <taxon>Ectothiorhodospiraceae</taxon>
        <taxon>Natronocella</taxon>
    </lineage>
</organism>
<dbReference type="PANTHER" id="PTHR22946:SF12">
    <property type="entry name" value="CONIDIAL PIGMENT BIOSYNTHESIS PROTEIN AYG1 (AFU_ORTHOLOGUE AFUA_2G17550)"/>
    <property type="match status" value="1"/>
</dbReference>
<gene>
    <name evidence="2" type="ORF">J2T57_003364</name>
</gene>
<keyword evidence="1 2" id="KW-0378">Hydrolase</keyword>
<dbReference type="InterPro" id="IPR010520">
    <property type="entry name" value="FrsA-like"/>
</dbReference>
<reference evidence="2" key="1">
    <citation type="submission" date="2022-03" db="EMBL/GenBank/DDBJ databases">
        <title>Genomic Encyclopedia of Type Strains, Phase III (KMG-III): the genomes of soil and plant-associated and newly described type strains.</title>
        <authorList>
            <person name="Whitman W."/>
        </authorList>
    </citation>
    <scope>NUCLEOTIDE SEQUENCE</scope>
    <source>
        <strain evidence="2">ANL 6-2</strain>
    </source>
</reference>
<dbReference type="SUPFAM" id="SSF53474">
    <property type="entry name" value="alpha/beta-Hydrolases"/>
    <property type="match status" value="1"/>
</dbReference>
<dbReference type="Gene3D" id="1.20.1440.110">
    <property type="entry name" value="acylaminoacyl peptidase"/>
    <property type="match status" value="1"/>
</dbReference>
<dbReference type="InterPro" id="IPR050261">
    <property type="entry name" value="FrsA_esterase"/>
</dbReference>
<comment type="caution">
    <text evidence="2">The sequence shown here is derived from an EMBL/GenBank/DDBJ whole genome shotgun (WGS) entry which is preliminary data.</text>
</comment>
<accession>A0AAE3KBX1</accession>
<sequence>MVSEKLLQQHDKEKTVIAKNQKRRNAPLKLIIFKKCLTKPKGASMNSEKDKHDHQCPKYEPFGWQHWPEHHWMSYQFRRGLGETQEGGGSISECFLAASRMIPGDKESWHKEWYRVAEENRKRGDQAETNGHIETAKNCWIRAVDYYRNAEFWLPSDDPRRMETFDKCESCFQKAGRHFNPKVEKVLIPYENGQHLHAYYLKSPRGGDKQPVLISFGGLDSFKEELYFMVARGAMNRGISCLLVDGPGQGATIRREKIYTRYDYEVPVGACIDYLETRDDIDLSRIAVSGSSMGGYYAARAGSCEPRLAATISHGGNWSVYENWQNRSDDHGLVDHINWVTNSKDVHESREKLVNFTLDGVLENMKCPYLIVHGGHDVLGVKQASKLYDYATKMGVNVTIKFVSEEETGADHCQHDNPTIGQEYMMDWLADQFQIDQKALNNA</sequence>
<dbReference type="PANTHER" id="PTHR22946">
    <property type="entry name" value="DIENELACTONE HYDROLASE DOMAIN-CONTAINING PROTEIN-RELATED"/>
    <property type="match status" value="1"/>
</dbReference>